<sequence length="276" mass="31512">MVGSRVSLEKLKMPNNGFTTSYLAAESNLGQACCYTRPIQRDVEMIQLDDKNADEDEMVFEECLQCKESIPLLKLRKHIQACTQSLSSDQHPKEAATFFNERSFPSADEVEAFYIPVFSKNEEEKAEEELVIYNWGKWIIVMMDIRECFVKTDVPIQHLEVNVVKDATAASSFVIIQVDVLKCCWETCRSDSRYSESEHMEGVSWFPCPKPITQLEKCQRWVKLCDAFCLDVRGNIEIAAEGAEETVFTCTSAHDEDVECVPVIKEMKDIPKIIHS</sequence>
<dbReference type="InParanoid" id="K1QWF2"/>
<accession>K1QWF2</accession>
<protein>
    <submittedName>
        <fullName evidence="1">Uncharacterized protein</fullName>
    </submittedName>
</protein>
<evidence type="ECO:0000313" key="1">
    <source>
        <dbReference type="EMBL" id="EKC41212.1"/>
    </source>
</evidence>
<name>K1QWF2_MAGGI</name>
<gene>
    <name evidence="1" type="ORF">CGI_10006581</name>
</gene>
<dbReference type="EMBL" id="JH815931">
    <property type="protein sequence ID" value="EKC41212.1"/>
    <property type="molecule type" value="Genomic_DNA"/>
</dbReference>
<dbReference type="HOGENOM" id="CLU_1009182_0_0_1"/>
<proteinExistence type="predicted"/>
<reference evidence="1" key="1">
    <citation type="journal article" date="2012" name="Nature">
        <title>The oyster genome reveals stress adaptation and complexity of shell formation.</title>
        <authorList>
            <person name="Zhang G."/>
            <person name="Fang X."/>
            <person name="Guo X."/>
            <person name="Li L."/>
            <person name="Luo R."/>
            <person name="Xu F."/>
            <person name="Yang P."/>
            <person name="Zhang L."/>
            <person name="Wang X."/>
            <person name="Qi H."/>
            <person name="Xiong Z."/>
            <person name="Que H."/>
            <person name="Xie Y."/>
            <person name="Holland P.W."/>
            <person name="Paps J."/>
            <person name="Zhu Y."/>
            <person name="Wu F."/>
            <person name="Chen Y."/>
            <person name="Wang J."/>
            <person name="Peng C."/>
            <person name="Meng J."/>
            <person name="Yang L."/>
            <person name="Liu J."/>
            <person name="Wen B."/>
            <person name="Zhang N."/>
            <person name="Huang Z."/>
            <person name="Zhu Q."/>
            <person name="Feng Y."/>
            <person name="Mount A."/>
            <person name="Hedgecock D."/>
            <person name="Xu Z."/>
            <person name="Liu Y."/>
            <person name="Domazet-Loso T."/>
            <person name="Du Y."/>
            <person name="Sun X."/>
            <person name="Zhang S."/>
            <person name="Liu B."/>
            <person name="Cheng P."/>
            <person name="Jiang X."/>
            <person name="Li J."/>
            <person name="Fan D."/>
            <person name="Wang W."/>
            <person name="Fu W."/>
            <person name="Wang T."/>
            <person name="Wang B."/>
            <person name="Zhang J."/>
            <person name="Peng Z."/>
            <person name="Li Y."/>
            <person name="Li N."/>
            <person name="Wang J."/>
            <person name="Chen M."/>
            <person name="He Y."/>
            <person name="Tan F."/>
            <person name="Song X."/>
            <person name="Zheng Q."/>
            <person name="Huang R."/>
            <person name="Yang H."/>
            <person name="Du X."/>
            <person name="Chen L."/>
            <person name="Yang M."/>
            <person name="Gaffney P.M."/>
            <person name="Wang S."/>
            <person name="Luo L."/>
            <person name="She Z."/>
            <person name="Ming Y."/>
            <person name="Huang W."/>
            <person name="Zhang S."/>
            <person name="Huang B."/>
            <person name="Zhang Y."/>
            <person name="Qu T."/>
            <person name="Ni P."/>
            <person name="Miao G."/>
            <person name="Wang J."/>
            <person name="Wang Q."/>
            <person name="Steinberg C.E."/>
            <person name="Wang H."/>
            <person name="Li N."/>
            <person name="Qian L."/>
            <person name="Zhang G."/>
            <person name="Li Y."/>
            <person name="Yang H."/>
            <person name="Liu X."/>
            <person name="Wang J."/>
            <person name="Yin Y."/>
            <person name="Wang J."/>
        </authorList>
    </citation>
    <scope>NUCLEOTIDE SEQUENCE [LARGE SCALE GENOMIC DNA]</scope>
    <source>
        <strain evidence="1">05x7-T-G4-1.051#20</strain>
    </source>
</reference>
<organism evidence="1">
    <name type="scientific">Magallana gigas</name>
    <name type="common">Pacific oyster</name>
    <name type="synonym">Crassostrea gigas</name>
    <dbReference type="NCBI Taxonomy" id="29159"/>
    <lineage>
        <taxon>Eukaryota</taxon>
        <taxon>Metazoa</taxon>
        <taxon>Spiralia</taxon>
        <taxon>Lophotrochozoa</taxon>
        <taxon>Mollusca</taxon>
        <taxon>Bivalvia</taxon>
        <taxon>Autobranchia</taxon>
        <taxon>Pteriomorphia</taxon>
        <taxon>Ostreida</taxon>
        <taxon>Ostreoidea</taxon>
        <taxon>Ostreidae</taxon>
        <taxon>Magallana</taxon>
    </lineage>
</organism>
<dbReference type="AlphaFoldDB" id="K1QWF2"/>